<dbReference type="InterPro" id="IPR008906">
    <property type="entry name" value="HATC_C_dom"/>
</dbReference>
<keyword evidence="3" id="KW-1185">Reference proteome</keyword>
<evidence type="ECO:0000259" key="1">
    <source>
        <dbReference type="Pfam" id="PF05699"/>
    </source>
</evidence>
<dbReference type="GO" id="GO:0046983">
    <property type="term" value="F:protein dimerization activity"/>
    <property type="evidence" value="ECO:0007669"/>
    <property type="project" value="InterPro"/>
</dbReference>
<accession>A0A9N9K4F8</accession>
<gene>
    <name evidence="2" type="ORF">RFULGI_LOCUS18640</name>
</gene>
<feature type="domain" description="HAT C-terminal dimerisation" evidence="1">
    <location>
        <begin position="165"/>
        <end position="217"/>
    </location>
</feature>
<name>A0A9N9K4F8_9GLOM</name>
<reference evidence="2" key="1">
    <citation type="submission" date="2021-06" db="EMBL/GenBank/DDBJ databases">
        <authorList>
            <person name="Kallberg Y."/>
            <person name="Tangrot J."/>
            <person name="Rosling A."/>
        </authorList>
    </citation>
    <scope>NUCLEOTIDE SEQUENCE</scope>
    <source>
        <strain evidence="2">IN212</strain>
    </source>
</reference>
<dbReference type="Proteomes" id="UP000789396">
    <property type="component" value="Unassembled WGS sequence"/>
</dbReference>
<dbReference type="Pfam" id="PF05699">
    <property type="entry name" value="Dimer_Tnp_hAT"/>
    <property type="match status" value="1"/>
</dbReference>
<organism evidence="2 3">
    <name type="scientific">Racocetra fulgida</name>
    <dbReference type="NCBI Taxonomy" id="60492"/>
    <lineage>
        <taxon>Eukaryota</taxon>
        <taxon>Fungi</taxon>
        <taxon>Fungi incertae sedis</taxon>
        <taxon>Mucoromycota</taxon>
        <taxon>Glomeromycotina</taxon>
        <taxon>Glomeromycetes</taxon>
        <taxon>Diversisporales</taxon>
        <taxon>Gigasporaceae</taxon>
        <taxon>Racocetra</taxon>
    </lineage>
</organism>
<feature type="non-terminal residue" evidence="2">
    <location>
        <position position="1"/>
    </location>
</feature>
<comment type="caution">
    <text evidence="2">The sequence shown here is derived from an EMBL/GenBank/DDBJ whole genome shotgun (WGS) entry which is preliminary data.</text>
</comment>
<sequence length="243" mass="28498">MIDATITNIQKDYIMDTNLGYHLQMFIDHTNPFNENQSEVTYYTHILAYNSCDYDDLLQDVYEYANIVTTKIKDRFPDRLLLAAMKILNPVEWSCKKEELLEFGYTELQTLLNHFGISKTINGQKFLPLIDTDSCIIEWSGFKNVVFSNFLTFSSKKLLPLLIRDYSDLFPNIIKLVHISNSIPFSSVDCERGFSKQNIIKTRLRTSLNTFTLDAFMRISLEGKESKEMNWDKIFYEWNNIKN</sequence>
<dbReference type="PANTHER" id="PTHR46880:SF5">
    <property type="entry name" value="DUF4371 DOMAIN-CONTAINING PROTEIN"/>
    <property type="match status" value="1"/>
</dbReference>
<dbReference type="PANTHER" id="PTHR46880">
    <property type="entry name" value="RAS-ASSOCIATING DOMAIN-CONTAINING PROTEIN"/>
    <property type="match status" value="1"/>
</dbReference>
<proteinExistence type="predicted"/>
<feature type="non-terminal residue" evidence="2">
    <location>
        <position position="243"/>
    </location>
</feature>
<dbReference type="AlphaFoldDB" id="A0A9N9K4F8"/>
<dbReference type="InterPro" id="IPR012337">
    <property type="entry name" value="RNaseH-like_sf"/>
</dbReference>
<evidence type="ECO:0000313" key="2">
    <source>
        <dbReference type="EMBL" id="CAG8809869.1"/>
    </source>
</evidence>
<evidence type="ECO:0000313" key="3">
    <source>
        <dbReference type="Proteomes" id="UP000789396"/>
    </source>
</evidence>
<dbReference type="EMBL" id="CAJVPZ010083336">
    <property type="protein sequence ID" value="CAG8809869.1"/>
    <property type="molecule type" value="Genomic_DNA"/>
</dbReference>
<dbReference type="OrthoDB" id="2357621at2759"/>
<dbReference type="SUPFAM" id="SSF53098">
    <property type="entry name" value="Ribonuclease H-like"/>
    <property type="match status" value="1"/>
</dbReference>
<protein>
    <submittedName>
        <fullName evidence="2">15769_t:CDS:1</fullName>
    </submittedName>
</protein>